<name>D8S0E9_SELML</name>
<keyword evidence="2" id="KW-1185">Reference proteome</keyword>
<dbReference type="InParanoid" id="D8S0E9"/>
<dbReference type="EMBL" id="GL377597">
    <property type="protein sequence ID" value="EFJ21915.1"/>
    <property type="molecule type" value="Genomic_DNA"/>
</dbReference>
<dbReference type="Gramene" id="EFJ21915">
    <property type="protein sequence ID" value="EFJ21915"/>
    <property type="gene ID" value="SELMODRAFT_416787"/>
</dbReference>
<dbReference type="HOGENOM" id="CLU_1761927_0_0_1"/>
<reference evidence="1 2" key="1">
    <citation type="journal article" date="2011" name="Science">
        <title>The Selaginella genome identifies genetic changes associated with the evolution of vascular plants.</title>
        <authorList>
            <person name="Banks J.A."/>
            <person name="Nishiyama T."/>
            <person name="Hasebe M."/>
            <person name="Bowman J.L."/>
            <person name="Gribskov M."/>
            <person name="dePamphilis C."/>
            <person name="Albert V.A."/>
            <person name="Aono N."/>
            <person name="Aoyama T."/>
            <person name="Ambrose B.A."/>
            <person name="Ashton N.W."/>
            <person name="Axtell M.J."/>
            <person name="Barker E."/>
            <person name="Barker M.S."/>
            <person name="Bennetzen J.L."/>
            <person name="Bonawitz N.D."/>
            <person name="Chapple C."/>
            <person name="Cheng C."/>
            <person name="Correa L.G."/>
            <person name="Dacre M."/>
            <person name="DeBarry J."/>
            <person name="Dreyer I."/>
            <person name="Elias M."/>
            <person name="Engstrom E.M."/>
            <person name="Estelle M."/>
            <person name="Feng L."/>
            <person name="Finet C."/>
            <person name="Floyd S.K."/>
            <person name="Frommer W.B."/>
            <person name="Fujita T."/>
            <person name="Gramzow L."/>
            <person name="Gutensohn M."/>
            <person name="Harholt J."/>
            <person name="Hattori M."/>
            <person name="Heyl A."/>
            <person name="Hirai T."/>
            <person name="Hiwatashi Y."/>
            <person name="Ishikawa M."/>
            <person name="Iwata M."/>
            <person name="Karol K.G."/>
            <person name="Koehler B."/>
            <person name="Kolukisaoglu U."/>
            <person name="Kubo M."/>
            <person name="Kurata T."/>
            <person name="Lalonde S."/>
            <person name="Li K."/>
            <person name="Li Y."/>
            <person name="Litt A."/>
            <person name="Lyons E."/>
            <person name="Manning G."/>
            <person name="Maruyama T."/>
            <person name="Michael T.P."/>
            <person name="Mikami K."/>
            <person name="Miyazaki S."/>
            <person name="Morinaga S."/>
            <person name="Murata T."/>
            <person name="Mueller-Roeber B."/>
            <person name="Nelson D.R."/>
            <person name="Obara M."/>
            <person name="Oguri Y."/>
            <person name="Olmstead R.G."/>
            <person name="Onodera N."/>
            <person name="Petersen B.L."/>
            <person name="Pils B."/>
            <person name="Prigge M."/>
            <person name="Rensing S.A."/>
            <person name="Riano-Pachon D.M."/>
            <person name="Roberts A.W."/>
            <person name="Sato Y."/>
            <person name="Scheller H.V."/>
            <person name="Schulz B."/>
            <person name="Schulz C."/>
            <person name="Shakirov E.V."/>
            <person name="Shibagaki N."/>
            <person name="Shinohara N."/>
            <person name="Shippen D.E."/>
            <person name="Soerensen I."/>
            <person name="Sotooka R."/>
            <person name="Sugimoto N."/>
            <person name="Sugita M."/>
            <person name="Sumikawa N."/>
            <person name="Tanurdzic M."/>
            <person name="Theissen G."/>
            <person name="Ulvskov P."/>
            <person name="Wakazuki S."/>
            <person name="Weng J.K."/>
            <person name="Willats W.W."/>
            <person name="Wipf D."/>
            <person name="Wolf P.G."/>
            <person name="Yang L."/>
            <person name="Zimmer A.D."/>
            <person name="Zhu Q."/>
            <person name="Mitros T."/>
            <person name="Hellsten U."/>
            <person name="Loque D."/>
            <person name="Otillar R."/>
            <person name="Salamov A."/>
            <person name="Schmutz J."/>
            <person name="Shapiro H."/>
            <person name="Lindquist E."/>
            <person name="Lucas S."/>
            <person name="Rokhsar D."/>
            <person name="Grigoriev I.V."/>
        </authorList>
    </citation>
    <scope>NUCLEOTIDE SEQUENCE [LARGE SCALE GENOMIC DNA]</scope>
</reference>
<protein>
    <submittedName>
        <fullName evidence="1">Uncharacterized protein</fullName>
    </submittedName>
</protein>
<evidence type="ECO:0000313" key="2">
    <source>
        <dbReference type="Proteomes" id="UP000001514"/>
    </source>
</evidence>
<gene>
    <name evidence="1" type="ORF">SELMODRAFT_416787</name>
</gene>
<accession>D8S0E9</accession>
<sequence>MALTCSAPPPAQRAQVRELMVEVLNRVRNHRNNLAIVGEPITWVATLAEDVRVWVQVRVMDEFWHEDRDGICSTPSNRLAYPFRDLLNSVLEMTESVREQLIDREFWYGYVEVVFQAFGIVYRIERDRSRDRDPRTSNTELFRQCPIH</sequence>
<proteinExistence type="predicted"/>
<organism evidence="2">
    <name type="scientific">Selaginella moellendorffii</name>
    <name type="common">Spikemoss</name>
    <dbReference type="NCBI Taxonomy" id="88036"/>
    <lineage>
        <taxon>Eukaryota</taxon>
        <taxon>Viridiplantae</taxon>
        <taxon>Streptophyta</taxon>
        <taxon>Embryophyta</taxon>
        <taxon>Tracheophyta</taxon>
        <taxon>Lycopodiopsida</taxon>
        <taxon>Selaginellales</taxon>
        <taxon>Selaginellaceae</taxon>
        <taxon>Selaginella</taxon>
    </lineage>
</organism>
<evidence type="ECO:0000313" key="1">
    <source>
        <dbReference type="EMBL" id="EFJ21915.1"/>
    </source>
</evidence>
<dbReference type="Proteomes" id="UP000001514">
    <property type="component" value="Unassembled WGS sequence"/>
</dbReference>
<dbReference type="AlphaFoldDB" id="D8S0E9"/>
<dbReference type="KEGG" id="smo:SELMODRAFT_416787"/>